<accession>V9IM68</accession>
<proteinExistence type="evidence at transcript level"/>
<gene>
    <name evidence="2" type="ORF">ACCB13306</name>
</gene>
<sequence>MLRTPQTKPYVIYIKPPRFEILKETRNDARARSTFDESNSRGFTDEEFSEILHSAARIEFLYTHLFDEVIVNADLPIAFEQLVNAVHRVESEPLWVPASWVQ</sequence>
<evidence type="ECO:0000259" key="1">
    <source>
        <dbReference type="PROSITE" id="PS50052"/>
    </source>
</evidence>
<dbReference type="InterPro" id="IPR008144">
    <property type="entry name" value="Guanylate_kin-like_dom"/>
</dbReference>
<dbReference type="InterPro" id="IPR050716">
    <property type="entry name" value="MAGUK"/>
</dbReference>
<dbReference type="InterPro" id="IPR027417">
    <property type="entry name" value="P-loop_NTPase"/>
</dbReference>
<dbReference type="PROSITE" id="PS50052">
    <property type="entry name" value="GUANYLATE_KINASE_2"/>
    <property type="match status" value="1"/>
</dbReference>
<organism evidence="2">
    <name type="scientific">Apis cerana</name>
    <name type="common">Indian honeybee</name>
    <dbReference type="NCBI Taxonomy" id="7461"/>
    <lineage>
        <taxon>Eukaryota</taxon>
        <taxon>Metazoa</taxon>
        <taxon>Ecdysozoa</taxon>
        <taxon>Arthropoda</taxon>
        <taxon>Hexapoda</taxon>
        <taxon>Insecta</taxon>
        <taxon>Pterygota</taxon>
        <taxon>Neoptera</taxon>
        <taxon>Endopterygota</taxon>
        <taxon>Hymenoptera</taxon>
        <taxon>Apocrita</taxon>
        <taxon>Aculeata</taxon>
        <taxon>Apoidea</taxon>
        <taxon>Anthophila</taxon>
        <taxon>Apidae</taxon>
        <taxon>Apis</taxon>
    </lineage>
</organism>
<protein>
    <submittedName>
        <fullName evidence="2">MAGUK p55 subfamily member 7</fullName>
    </submittedName>
</protein>
<dbReference type="Gene3D" id="3.40.50.300">
    <property type="entry name" value="P-loop containing nucleotide triphosphate hydrolases"/>
    <property type="match status" value="1"/>
</dbReference>
<dbReference type="EMBL" id="JR052085">
    <property type="protein sequence ID" value="AEY61621.1"/>
    <property type="molecule type" value="mRNA"/>
</dbReference>
<name>V9IM68_APICE</name>
<dbReference type="SUPFAM" id="SSF52540">
    <property type="entry name" value="P-loop containing nucleoside triphosphate hydrolases"/>
    <property type="match status" value="1"/>
</dbReference>
<reference evidence="2" key="1">
    <citation type="submission" date="2011-11" db="EMBL/GenBank/DDBJ databases">
        <title>Decoding the brain transcriptome of the Eastern honeybee (Apis cerana) based on pyrosequencing.</title>
        <authorList>
            <person name="Sun L."/>
            <person name="Zheng H."/>
            <person name="Wang Y."/>
            <person name="Xie X."/>
            <person name="Zhu Y."/>
            <person name="Gu W."/>
            <person name="Wang S."/>
        </authorList>
    </citation>
    <scope>NUCLEOTIDE SEQUENCE</scope>
    <source>
        <tissue evidence="2">Brain</tissue>
    </source>
</reference>
<feature type="domain" description="Guanylate kinase-like" evidence="1">
    <location>
        <begin position="1"/>
        <end position="87"/>
    </location>
</feature>
<dbReference type="AlphaFoldDB" id="V9IM68"/>
<dbReference type="PANTHER" id="PTHR23122">
    <property type="entry name" value="MEMBRANE-ASSOCIATED GUANYLATE KINASE MAGUK"/>
    <property type="match status" value="1"/>
</dbReference>
<evidence type="ECO:0000313" key="2">
    <source>
        <dbReference type="EMBL" id="AEY61621.1"/>
    </source>
</evidence>